<sequence length="153" mass="16831">MAFQPIVDSESGAIYAHEALVRPLGGGSAHEVLSRITDENRYAFDQACRVKAITLAAELKMRSLLSINFLPNAVYQPAACIRATLEAAARTGFPQQQIVFEVTEDEPSRDANHLMAIFTEYKRHGMRTAIDDFGAGHSGLNLLAQFQPDIIKI</sequence>
<accession>T0YI01</accession>
<dbReference type="PANTHER" id="PTHR33121:SF15">
    <property type="entry name" value="BLUE LIGHT- AND TEMPERATURE-REGULATED ANTIREPRESSOR BLUF"/>
    <property type="match status" value="1"/>
</dbReference>
<evidence type="ECO:0000259" key="1">
    <source>
        <dbReference type="PROSITE" id="PS50883"/>
    </source>
</evidence>
<dbReference type="InterPro" id="IPR050706">
    <property type="entry name" value="Cyclic-di-GMP_PDE-like"/>
</dbReference>
<name>T0YI01_9ZZZZ</name>
<dbReference type="GO" id="GO:0071111">
    <property type="term" value="F:cyclic-guanylate-specific phosphodiesterase activity"/>
    <property type="evidence" value="ECO:0007669"/>
    <property type="project" value="InterPro"/>
</dbReference>
<dbReference type="InterPro" id="IPR001633">
    <property type="entry name" value="EAL_dom"/>
</dbReference>
<comment type="caution">
    <text evidence="2">The sequence shown here is derived from an EMBL/GenBank/DDBJ whole genome shotgun (WGS) entry which is preliminary data.</text>
</comment>
<protein>
    <submittedName>
        <fullName evidence="2">Diguanylate phosphodiesterase</fullName>
    </submittedName>
</protein>
<dbReference type="PANTHER" id="PTHR33121">
    <property type="entry name" value="CYCLIC DI-GMP PHOSPHODIESTERASE PDEF"/>
    <property type="match status" value="1"/>
</dbReference>
<evidence type="ECO:0000313" key="2">
    <source>
        <dbReference type="EMBL" id="EQD32683.1"/>
    </source>
</evidence>
<gene>
    <name evidence="2" type="ORF">B1A_19371</name>
</gene>
<dbReference type="EMBL" id="AUZX01014293">
    <property type="protein sequence ID" value="EQD32683.1"/>
    <property type="molecule type" value="Genomic_DNA"/>
</dbReference>
<dbReference type="InterPro" id="IPR035919">
    <property type="entry name" value="EAL_sf"/>
</dbReference>
<dbReference type="AlphaFoldDB" id="T0YI01"/>
<feature type="domain" description="EAL" evidence="1">
    <location>
        <begin position="1"/>
        <end position="153"/>
    </location>
</feature>
<proteinExistence type="predicted"/>
<dbReference type="SUPFAM" id="SSF141868">
    <property type="entry name" value="EAL domain-like"/>
    <property type="match status" value="1"/>
</dbReference>
<feature type="non-terminal residue" evidence="2">
    <location>
        <position position="153"/>
    </location>
</feature>
<dbReference type="Gene3D" id="3.20.20.450">
    <property type="entry name" value="EAL domain"/>
    <property type="match status" value="1"/>
</dbReference>
<dbReference type="PROSITE" id="PS50883">
    <property type="entry name" value="EAL"/>
    <property type="match status" value="1"/>
</dbReference>
<dbReference type="Pfam" id="PF00563">
    <property type="entry name" value="EAL"/>
    <property type="match status" value="1"/>
</dbReference>
<reference evidence="2" key="1">
    <citation type="submission" date="2013-08" db="EMBL/GenBank/DDBJ databases">
        <authorList>
            <person name="Mendez C."/>
            <person name="Richter M."/>
            <person name="Ferrer M."/>
            <person name="Sanchez J."/>
        </authorList>
    </citation>
    <scope>NUCLEOTIDE SEQUENCE</scope>
</reference>
<dbReference type="CDD" id="cd01948">
    <property type="entry name" value="EAL"/>
    <property type="match status" value="1"/>
</dbReference>
<reference evidence="2" key="2">
    <citation type="journal article" date="2014" name="ISME J.">
        <title>Microbial stratification in low pH oxic and suboxic macroscopic growths along an acid mine drainage.</title>
        <authorList>
            <person name="Mendez-Garcia C."/>
            <person name="Mesa V."/>
            <person name="Sprenger R.R."/>
            <person name="Richter M."/>
            <person name="Diez M.S."/>
            <person name="Solano J."/>
            <person name="Bargiela R."/>
            <person name="Golyshina O.V."/>
            <person name="Manteca A."/>
            <person name="Ramos J.L."/>
            <person name="Gallego J.R."/>
            <person name="Llorente I."/>
            <person name="Martins Dos Santos V.A."/>
            <person name="Jensen O.N."/>
            <person name="Pelaez A.I."/>
            <person name="Sanchez J."/>
            <person name="Ferrer M."/>
        </authorList>
    </citation>
    <scope>NUCLEOTIDE SEQUENCE</scope>
</reference>
<dbReference type="SMART" id="SM00052">
    <property type="entry name" value="EAL"/>
    <property type="match status" value="1"/>
</dbReference>
<organism evidence="2">
    <name type="scientific">mine drainage metagenome</name>
    <dbReference type="NCBI Taxonomy" id="410659"/>
    <lineage>
        <taxon>unclassified sequences</taxon>
        <taxon>metagenomes</taxon>
        <taxon>ecological metagenomes</taxon>
    </lineage>
</organism>